<name>A0A2H0TAS2_9BACT</name>
<sequence length="76" mass="8642">MTETQKYIYLCHGNQFPFVGPLSLPHAWKQAEEEYGRGGILTKVLPYPREAIWAVAMEELKGSHHPEEGELGVLFD</sequence>
<evidence type="ECO:0000313" key="1">
    <source>
        <dbReference type="EMBL" id="PIR68102.1"/>
    </source>
</evidence>
<gene>
    <name evidence="1" type="ORF">COU49_02915</name>
</gene>
<proteinExistence type="predicted"/>
<dbReference type="EMBL" id="PFCQ01000014">
    <property type="protein sequence ID" value="PIR68102.1"/>
    <property type="molecule type" value="Genomic_DNA"/>
</dbReference>
<dbReference type="AlphaFoldDB" id="A0A2H0TAS2"/>
<organism evidence="1 2">
    <name type="scientific">Candidatus Nomurabacteria bacterium CG10_big_fil_rev_8_21_14_0_10_35_16</name>
    <dbReference type="NCBI Taxonomy" id="1974731"/>
    <lineage>
        <taxon>Bacteria</taxon>
        <taxon>Candidatus Nomuraibacteriota</taxon>
    </lineage>
</organism>
<comment type="caution">
    <text evidence="1">The sequence shown here is derived from an EMBL/GenBank/DDBJ whole genome shotgun (WGS) entry which is preliminary data.</text>
</comment>
<dbReference type="Proteomes" id="UP000230094">
    <property type="component" value="Unassembled WGS sequence"/>
</dbReference>
<accession>A0A2H0TAS2</accession>
<evidence type="ECO:0000313" key="2">
    <source>
        <dbReference type="Proteomes" id="UP000230094"/>
    </source>
</evidence>
<reference evidence="2" key="1">
    <citation type="submission" date="2017-09" db="EMBL/GenBank/DDBJ databases">
        <title>Depth-based differentiation of microbial function through sediment-hosted aquifers and enrichment of novel symbionts in the deep terrestrial subsurface.</title>
        <authorList>
            <person name="Probst A.J."/>
            <person name="Ladd B."/>
            <person name="Jarett J.K."/>
            <person name="Geller-Mcgrath D.E."/>
            <person name="Sieber C.M.K."/>
            <person name="Emerson J.B."/>
            <person name="Anantharaman K."/>
            <person name="Thomas B.C."/>
            <person name="Malmstrom R."/>
            <person name="Stieglmeier M."/>
            <person name="Klingl A."/>
            <person name="Woyke T."/>
            <person name="Ryan C.M."/>
            <person name="Banfield J.F."/>
        </authorList>
    </citation>
    <scope>NUCLEOTIDE SEQUENCE [LARGE SCALE GENOMIC DNA]</scope>
</reference>
<protein>
    <submittedName>
        <fullName evidence="1">Uncharacterized protein</fullName>
    </submittedName>
</protein>